<dbReference type="AlphaFoldDB" id="A0A9X4MHM3"/>
<keyword evidence="4" id="KW-0238">DNA-binding</keyword>
<dbReference type="InterPro" id="IPR025943">
    <property type="entry name" value="Sigma_54_int_dom_ATP-bd_2"/>
</dbReference>
<dbReference type="PANTHER" id="PTHR32071:SF117">
    <property type="entry name" value="PTS-DEPENDENT DIHYDROXYACETONE KINASE OPERON REGULATORY PROTEIN-RELATED"/>
    <property type="match status" value="1"/>
</dbReference>
<keyword evidence="1" id="KW-0547">Nucleotide-binding</keyword>
<evidence type="ECO:0000259" key="7">
    <source>
        <dbReference type="PROSITE" id="PS50045"/>
    </source>
</evidence>
<dbReference type="GO" id="GO:0006355">
    <property type="term" value="P:regulation of DNA-templated transcription"/>
    <property type="evidence" value="ECO:0007669"/>
    <property type="project" value="InterPro"/>
</dbReference>
<dbReference type="InterPro" id="IPR027417">
    <property type="entry name" value="P-loop_NTPase"/>
</dbReference>
<feature type="domain" description="Sigma-54 factor interaction" evidence="7">
    <location>
        <begin position="142"/>
        <end position="370"/>
    </location>
</feature>
<keyword evidence="10" id="KW-1185">Reference proteome</keyword>
<dbReference type="RefSeq" id="WP_307631986.1">
    <property type="nucleotide sequence ID" value="NZ_JAPHEH010000001.1"/>
</dbReference>
<evidence type="ECO:0000313" key="9">
    <source>
        <dbReference type="EMBL" id="MDG4475009.1"/>
    </source>
</evidence>
<dbReference type="Pfam" id="PF00158">
    <property type="entry name" value="Sigma54_activat"/>
    <property type="match status" value="1"/>
</dbReference>
<name>A0A9X4MHM3_9BACT</name>
<dbReference type="PROSITE" id="PS50045">
    <property type="entry name" value="SIGMA54_INTERACT_4"/>
    <property type="match status" value="1"/>
</dbReference>
<dbReference type="Pfam" id="PF25601">
    <property type="entry name" value="AAA_lid_14"/>
    <property type="match status" value="1"/>
</dbReference>
<dbReference type="FunFam" id="3.40.50.300:FF:000006">
    <property type="entry name" value="DNA-binding transcriptional regulator NtrC"/>
    <property type="match status" value="1"/>
</dbReference>
<dbReference type="SUPFAM" id="SSF52540">
    <property type="entry name" value="P-loop containing nucleoside triphosphate hydrolases"/>
    <property type="match status" value="1"/>
</dbReference>
<dbReference type="CDD" id="cd00009">
    <property type="entry name" value="AAA"/>
    <property type="match status" value="1"/>
</dbReference>
<dbReference type="InterPro" id="IPR003593">
    <property type="entry name" value="AAA+_ATPase"/>
</dbReference>
<proteinExistence type="predicted"/>
<dbReference type="SUPFAM" id="SSF46689">
    <property type="entry name" value="Homeodomain-like"/>
    <property type="match status" value="1"/>
</dbReference>
<dbReference type="GO" id="GO:0005524">
    <property type="term" value="F:ATP binding"/>
    <property type="evidence" value="ECO:0007669"/>
    <property type="project" value="UniProtKB-KW"/>
</dbReference>
<dbReference type="InterPro" id="IPR001789">
    <property type="entry name" value="Sig_transdc_resp-reg_receiver"/>
</dbReference>
<feature type="domain" description="Response regulatory" evidence="8">
    <location>
        <begin position="5"/>
        <end position="119"/>
    </location>
</feature>
<dbReference type="Pfam" id="PF02954">
    <property type="entry name" value="HTH_8"/>
    <property type="match status" value="1"/>
</dbReference>
<accession>A0A9X4MHM3</accession>
<dbReference type="Gene3D" id="3.40.50.2300">
    <property type="match status" value="1"/>
</dbReference>
<dbReference type="InterPro" id="IPR025944">
    <property type="entry name" value="Sigma_54_int_dom_CS"/>
</dbReference>
<protein>
    <submittedName>
        <fullName evidence="9">Sigma-54 dependent transcriptional regulator</fullName>
    </submittedName>
</protein>
<dbReference type="PANTHER" id="PTHR32071">
    <property type="entry name" value="TRANSCRIPTIONAL REGULATORY PROTEIN"/>
    <property type="match status" value="1"/>
</dbReference>
<keyword evidence="3" id="KW-0805">Transcription regulation</keyword>
<dbReference type="GO" id="GO:0043565">
    <property type="term" value="F:sequence-specific DNA binding"/>
    <property type="evidence" value="ECO:0007669"/>
    <property type="project" value="InterPro"/>
</dbReference>
<evidence type="ECO:0000256" key="2">
    <source>
        <dbReference type="ARBA" id="ARBA00022840"/>
    </source>
</evidence>
<comment type="caution">
    <text evidence="9">The sequence shown here is derived from an EMBL/GenBank/DDBJ whole genome shotgun (WGS) entry which is preliminary data.</text>
</comment>
<dbReference type="GO" id="GO:0000160">
    <property type="term" value="P:phosphorelay signal transduction system"/>
    <property type="evidence" value="ECO:0007669"/>
    <property type="project" value="InterPro"/>
</dbReference>
<dbReference type="InterPro" id="IPR009057">
    <property type="entry name" value="Homeodomain-like_sf"/>
</dbReference>
<dbReference type="InterPro" id="IPR011006">
    <property type="entry name" value="CheY-like_superfamily"/>
</dbReference>
<dbReference type="CDD" id="cd00156">
    <property type="entry name" value="REC"/>
    <property type="match status" value="1"/>
</dbReference>
<dbReference type="PROSITE" id="PS50110">
    <property type="entry name" value="RESPONSE_REGULATORY"/>
    <property type="match status" value="1"/>
</dbReference>
<evidence type="ECO:0000256" key="6">
    <source>
        <dbReference type="PROSITE-ProRule" id="PRU00169"/>
    </source>
</evidence>
<keyword evidence="5" id="KW-0804">Transcription</keyword>
<dbReference type="InterPro" id="IPR025662">
    <property type="entry name" value="Sigma_54_int_dom_ATP-bd_1"/>
</dbReference>
<dbReference type="PRINTS" id="PR01590">
    <property type="entry name" value="HTHFIS"/>
</dbReference>
<organism evidence="9 10">
    <name type="scientific">Thiovibrio frasassiensis</name>
    <dbReference type="NCBI Taxonomy" id="2984131"/>
    <lineage>
        <taxon>Bacteria</taxon>
        <taxon>Pseudomonadati</taxon>
        <taxon>Thermodesulfobacteriota</taxon>
        <taxon>Desulfobulbia</taxon>
        <taxon>Desulfobulbales</taxon>
        <taxon>Thiovibrionaceae</taxon>
        <taxon>Thiovibrio</taxon>
    </lineage>
</organism>
<dbReference type="Gene3D" id="1.10.10.60">
    <property type="entry name" value="Homeodomain-like"/>
    <property type="match status" value="1"/>
</dbReference>
<keyword evidence="2" id="KW-0067">ATP-binding</keyword>
<reference evidence="9" key="2">
    <citation type="submission" date="2022-10" db="EMBL/GenBank/DDBJ databases">
        <authorList>
            <person name="Aronson H.S."/>
        </authorList>
    </citation>
    <scope>NUCLEOTIDE SEQUENCE</scope>
    <source>
        <strain evidence="9">RS19-109</strain>
    </source>
</reference>
<dbReference type="PROSITE" id="PS00688">
    <property type="entry name" value="SIGMA54_INTERACT_3"/>
    <property type="match status" value="1"/>
</dbReference>
<gene>
    <name evidence="9" type="ORF">OLX77_02400</name>
</gene>
<dbReference type="InterPro" id="IPR002197">
    <property type="entry name" value="HTH_Fis"/>
</dbReference>
<evidence type="ECO:0000259" key="8">
    <source>
        <dbReference type="PROSITE" id="PS50110"/>
    </source>
</evidence>
<dbReference type="Gene3D" id="3.40.50.300">
    <property type="entry name" value="P-loop containing nucleotide triphosphate hydrolases"/>
    <property type="match status" value="1"/>
</dbReference>
<dbReference type="PROSITE" id="PS00676">
    <property type="entry name" value="SIGMA54_INTERACT_2"/>
    <property type="match status" value="1"/>
</dbReference>
<evidence type="ECO:0000256" key="5">
    <source>
        <dbReference type="ARBA" id="ARBA00023163"/>
    </source>
</evidence>
<keyword evidence="6" id="KW-0597">Phosphoprotein</keyword>
<evidence type="ECO:0000256" key="4">
    <source>
        <dbReference type="ARBA" id="ARBA00023125"/>
    </source>
</evidence>
<dbReference type="SUPFAM" id="SSF52172">
    <property type="entry name" value="CheY-like"/>
    <property type="match status" value="1"/>
</dbReference>
<reference evidence="9" key="1">
    <citation type="journal article" date="2022" name="bioRxiv">
        <title>Thiovibrio frasassiensisgen. nov., sp. nov., an autotrophic, elemental sulfur disproportionating bacterium isolated from sulfidic karst sediment, and proposal of Thiovibrionaceae fam. nov.</title>
        <authorList>
            <person name="Aronson H."/>
            <person name="Thomas C."/>
            <person name="Bhattacharyya M."/>
            <person name="Eckstein S."/>
            <person name="Jensen S."/>
            <person name="Barco R."/>
            <person name="Macalady J."/>
            <person name="Amend J."/>
        </authorList>
    </citation>
    <scope>NUCLEOTIDE SEQUENCE</scope>
    <source>
        <strain evidence="9">RS19-109</strain>
    </source>
</reference>
<dbReference type="SMART" id="SM00448">
    <property type="entry name" value="REC"/>
    <property type="match status" value="1"/>
</dbReference>
<dbReference type="SMART" id="SM00382">
    <property type="entry name" value="AAA"/>
    <property type="match status" value="1"/>
</dbReference>
<evidence type="ECO:0000313" key="10">
    <source>
        <dbReference type="Proteomes" id="UP001154240"/>
    </source>
</evidence>
<dbReference type="Proteomes" id="UP001154240">
    <property type="component" value="Unassembled WGS sequence"/>
</dbReference>
<dbReference type="PROSITE" id="PS00675">
    <property type="entry name" value="SIGMA54_INTERACT_1"/>
    <property type="match status" value="1"/>
</dbReference>
<evidence type="ECO:0000256" key="3">
    <source>
        <dbReference type="ARBA" id="ARBA00023015"/>
    </source>
</evidence>
<sequence length="451" mass="50068">MHNSKILLAEDDEIMRITLSDRLRKEGWLVDEACDGREAQALLRKKAYNLLISDIRMPHLGGEALLREVLLHTPATDVIFMTAYGSVEDAVQCLKQGAADYLLKPFDMDDLVIRVKRLIENQAIKVRCASLEQCCQQAQKPIIGSSPPMRALLHLIAQVAPSDATVLITGESGTGKELVASAIHYSSPRAKGPFIKVNCAAIPEGLMESELFGHEKGAFTGADARKIGRFEMANNGTILLDEIGELPLNLQAKLLRVLQEREIERVGGGAPIKIDVRVLCATARNLLSEVQASRFREDLYYRLQVIPIAVPPLRERKEDIPELCGFFFREFDKSRAGSQTLSPAALEILMAYNYPGNIRELRNIIERVTVLNPTSVVEPWLLPADLVRESPPCEIAASSSMKLAEAIAMAERSCILRALRQTGGKKSEAAQLLGISRKNLWEKMKTHRIEE</sequence>
<dbReference type="EMBL" id="JAPHEH010000001">
    <property type="protein sequence ID" value="MDG4475009.1"/>
    <property type="molecule type" value="Genomic_DNA"/>
</dbReference>
<dbReference type="Gene3D" id="1.10.8.60">
    <property type="match status" value="1"/>
</dbReference>
<evidence type="ECO:0000256" key="1">
    <source>
        <dbReference type="ARBA" id="ARBA00022741"/>
    </source>
</evidence>
<feature type="modified residue" description="4-aspartylphosphate" evidence="6">
    <location>
        <position position="54"/>
    </location>
</feature>
<dbReference type="InterPro" id="IPR058031">
    <property type="entry name" value="AAA_lid_NorR"/>
</dbReference>
<dbReference type="InterPro" id="IPR002078">
    <property type="entry name" value="Sigma_54_int"/>
</dbReference>
<dbReference type="Pfam" id="PF00072">
    <property type="entry name" value="Response_reg"/>
    <property type="match status" value="1"/>
</dbReference>